<feature type="domain" description="F-box" evidence="1">
    <location>
        <begin position="241"/>
        <end position="294"/>
    </location>
</feature>
<accession>A0A2H3D993</accession>
<name>A0A2H3D993_ARMGA</name>
<dbReference type="EMBL" id="KZ293679">
    <property type="protein sequence ID" value="PBK87408.1"/>
    <property type="molecule type" value="Genomic_DNA"/>
</dbReference>
<evidence type="ECO:0000313" key="2">
    <source>
        <dbReference type="EMBL" id="PBK87408.1"/>
    </source>
</evidence>
<dbReference type="AlphaFoldDB" id="A0A2H3D993"/>
<dbReference type="Gene3D" id="1.20.1280.50">
    <property type="match status" value="1"/>
</dbReference>
<reference evidence="3" key="1">
    <citation type="journal article" date="2017" name="Nat. Ecol. Evol.">
        <title>Genome expansion and lineage-specific genetic innovations in the forest pathogenic fungi Armillaria.</title>
        <authorList>
            <person name="Sipos G."/>
            <person name="Prasanna A.N."/>
            <person name="Walter M.C."/>
            <person name="O'Connor E."/>
            <person name="Balint B."/>
            <person name="Krizsan K."/>
            <person name="Kiss B."/>
            <person name="Hess J."/>
            <person name="Varga T."/>
            <person name="Slot J."/>
            <person name="Riley R."/>
            <person name="Boka B."/>
            <person name="Rigling D."/>
            <person name="Barry K."/>
            <person name="Lee J."/>
            <person name="Mihaltcheva S."/>
            <person name="LaButti K."/>
            <person name="Lipzen A."/>
            <person name="Waldron R."/>
            <person name="Moloney N.M."/>
            <person name="Sperisen C."/>
            <person name="Kredics L."/>
            <person name="Vagvoelgyi C."/>
            <person name="Patrignani A."/>
            <person name="Fitzpatrick D."/>
            <person name="Nagy I."/>
            <person name="Doyle S."/>
            <person name="Anderson J.B."/>
            <person name="Grigoriev I.V."/>
            <person name="Gueldener U."/>
            <person name="Muensterkoetter M."/>
            <person name="Nagy L.G."/>
        </authorList>
    </citation>
    <scope>NUCLEOTIDE SEQUENCE [LARGE SCALE GENOMIC DNA]</scope>
    <source>
        <strain evidence="3">Ar21-2</strain>
    </source>
</reference>
<dbReference type="InterPro" id="IPR001810">
    <property type="entry name" value="F-box_dom"/>
</dbReference>
<dbReference type="Proteomes" id="UP000217790">
    <property type="component" value="Unassembled WGS sequence"/>
</dbReference>
<evidence type="ECO:0000259" key="1">
    <source>
        <dbReference type="Pfam" id="PF12937"/>
    </source>
</evidence>
<organism evidence="2 3">
    <name type="scientific">Armillaria gallica</name>
    <name type="common">Bulbous honey fungus</name>
    <name type="synonym">Armillaria bulbosa</name>
    <dbReference type="NCBI Taxonomy" id="47427"/>
    <lineage>
        <taxon>Eukaryota</taxon>
        <taxon>Fungi</taxon>
        <taxon>Dikarya</taxon>
        <taxon>Basidiomycota</taxon>
        <taxon>Agaricomycotina</taxon>
        <taxon>Agaricomycetes</taxon>
        <taxon>Agaricomycetidae</taxon>
        <taxon>Agaricales</taxon>
        <taxon>Marasmiineae</taxon>
        <taxon>Physalacriaceae</taxon>
        <taxon>Armillaria</taxon>
    </lineage>
</organism>
<sequence>MECIKRSVFGDGAIKHLKYVVSQDIRTSVLVVAQIQHLQADIYSNGREAVEDFLSSLKTSWFSDYRHRKSCKFLFFTFPRKLHPLCELQDTAAYSTAVEIASYILRVDTHLTKRCQISSEERIQNPETGTNRIKSVGLPSKMDLDKLVFNNVSKESFMEPSIPLPPSPEIMEWFTHNLPPSDTIRPAVLAKIQEYQLFIAKVNKSDHRLVVKDLLLLSVERTRAETLLVCLKSILHPLRYVPNDILFELFTLLVDSTRESSISTDTDLWACARVCRRWRALILSTSSLWSEIHLDFDDDVYLKYRLSRAERILVESLERSGSHLLNVFVRGPRAHPDTNRVLSRLLASAARWRSLTVNAGPEVYKIFEKCPRGSLAELCTLSITDSAYMDADPDEEDRYTDVVLRAFRFTPKLHQLFISPLPLSSLSLSADTMYNNIQEFSVDLFDQLPDVSCLLPAMRALKSLDILCDEEWHDDDDMVHLPLLSRITLRDYNHTHGITNTWTKLNLPNVKSLQLMYEGLVSHPKLPRFDKHNLHITDFACYVNSSADSELPDFERDLIVMLQSLPNITTLRLSSYHTTPILLEKMRSDTRFLPALTDITLLWMMPSFQVPDDDIFLLIETLHTRARSATCATVKHLALESEIALYERPTPYTTMWEELHDGGLEVIEISEPLLCVISS</sequence>
<protein>
    <recommendedName>
        <fullName evidence="1">F-box domain-containing protein</fullName>
    </recommendedName>
</protein>
<dbReference type="InterPro" id="IPR036047">
    <property type="entry name" value="F-box-like_dom_sf"/>
</dbReference>
<dbReference type="Pfam" id="PF12937">
    <property type="entry name" value="F-box-like"/>
    <property type="match status" value="1"/>
</dbReference>
<keyword evidence="3" id="KW-1185">Reference proteome</keyword>
<dbReference type="InParanoid" id="A0A2H3D993"/>
<dbReference type="OrthoDB" id="3248197at2759"/>
<dbReference type="SUPFAM" id="SSF52047">
    <property type="entry name" value="RNI-like"/>
    <property type="match status" value="1"/>
</dbReference>
<gene>
    <name evidence="2" type="ORF">ARMGADRAFT_1034962</name>
</gene>
<dbReference type="SUPFAM" id="SSF81383">
    <property type="entry name" value="F-box domain"/>
    <property type="match status" value="1"/>
</dbReference>
<evidence type="ECO:0000313" key="3">
    <source>
        <dbReference type="Proteomes" id="UP000217790"/>
    </source>
</evidence>
<proteinExistence type="predicted"/>